<sequence length="306" mass="34210">MVHLGADWVMGISMDWCWVFLELLFTSLRFYTRRFIIGGLWYDDYVLAAAVICDIITKSLWLASFFPLYHGAKVSEVSESHLVRADQIVGVMEPFIYTTFALSKAAVLTFLHRLSKTRWERRMLLSLAIFFTSWSISIGVLITFVIFQGLNVPAVEILSSYFGFTVFLNLFLALFPWYMFRNVQMKRSKKVTICVSLGLAGILGEIACLVRNIKSITVQHDDNHLSSSASQPSDRSSNAGSDVSGHKTHASDPLAGTPQPQATPLIESSEDTGEEVAAARTTTTTNLAQHEVEVQIPSSFTRPRQE</sequence>
<feature type="compositionally biased region" description="Low complexity" evidence="6">
    <location>
        <begin position="226"/>
        <end position="237"/>
    </location>
</feature>
<dbReference type="Proteomes" id="UP001301769">
    <property type="component" value="Unassembled WGS sequence"/>
</dbReference>
<evidence type="ECO:0000259" key="8">
    <source>
        <dbReference type="Pfam" id="PF20684"/>
    </source>
</evidence>
<evidence type="ECO:0000256" key="5">
    <source>
        <dbReference type="ARBA" id="ARBA00038359"/>
    </source>
</evidence>
<keyword evidence="2 7" id="KW-0812">Transmembrane</keyword>
<reference evidence="9" key="1">
    <citation type="journal article" date="2023" name="Mol. Phylogenet. Evol.">
        <title>Genome-scale phylogeny and comparative genomics of the fungal order Sordariales.</title>
        <authorList>
            <person name="Hensen N."/>
            <person name="Bonometti L."/>
            <person name="Westerberg I."/>
            <person name="Brannstrom I.O."/>
            <person name="Guillou S."/>
            <person name="Cros-Aarteil S."/>
            <person name="Calhoun S."/>
            <person name="Haridas S."/>
            <person name="Kuo A."/>
            <person name="Mondo S."/>
            <person name="Pangilinan J."/>
            <person name="Riley R."/>
            <person name="LaButti K."/>
            <person name="Andreopoulos B."/>
            <person name="Lipzen A."/>
            <person name="Chen C."/>
            <person name="Yan M."/>
            <person name="Daum C."/>
            <person name="Ng V."/>
            <person name="Clum A."/>
            <person name="Steindorff A."/>
            <person name="Ohm R.A."/>
            <person name="Martin F."/>
            <person name="Silar P."/>
            <person name="Natvig D.O."/>
            <person name="Lalanne C."/>
            <person name="Gautier V."/>
            <person name="Ament-Velasquez S.L."/>
            <person name="Kruys A."/>
            <person name="Hutchinson M.I."/>
            <person name="Powell A.J."/>
            <person name="Barry K."/>
            <person name="Miller A.N."/>
            <person name="Grigoriev I.V."/>
            <person name="Debuchy R."/>
            <person name="Gladieux P."/>
            <person name="Hiltunen Thoren M."/>
            <person name="Johannesson H."/>
        </authorList>
    </citation>
    <scope>NUCLEOTIDE SEQUENCE</scope>
    <source>
        <strain evidence="9">PSN293</strain>
    </source>
</reference>
<dbReference type="GO" id="GO:0016020">
    <property type="term" value="C:membrane"/>
    <property type="evidence" value="ECO:0007669"/>
    <property type="project" value="UniProtKB-SubCell"/>
</dbReference>
<dbReference type="AlphaFoldDB" id="A0AAN6YD49"/>
<dbReference type="EMBL" id="MU858094">
    <property type="protein sequence ID" value="KAK4214412.1"/>
    <property type="molecule type" value="Genomic_DNA"/>
</dbReference>
<protein>
    <recommendedName>
        <fullName evidence="8">Rhodopsin domain-containing protein</fullName>
    </recommendedName>
</protein>
<comment type="caution">
    <text evidence="9">The sequence shown here is derived from an EMBL/GenBank/DDBJ whole genome shotgun (WGS) entry which is preliminary data.</text>
</comment>
<gene>
    <name evidence="9" type="ORF">QBC37DRAFT_461885</name>
</gene>
<feature type="transmembrane region" description="Helical" evidence="7">
    <location>
        <begin position="159"/>
        <end position="180"/>
    </location>
</feature>
<feature type="transmembrane region" description="Helical" evidence="7">
    <location>
        <begin position="123"/>
        <end position="147"/>
    </location>
</feature>
<feature type="domain" description="Rhodopsin" evidence="8">
    <location>
        <begin position="28"/>
        <end position="217"/>
    </location>
</feature>
<evidence type="ECO:0000256" key="7">
    <source>
        <dbReference type="SAM" id="Phobius"/>
    </source>
</evidence>
<dbReference type="PANTHER" id="PTHR33048">
    <property type="entry name" value="PTH11-LIKE INTEGRAL MEMBRANE PROTEIN (AFU_ORTHOLOGUE AFUA_5G11245)"/>
    <property type="match status" value="1"/>
</dbReference>
<feature type="transmembrane region" description="Helical" evidence="7">
    <location>
        <begin position="6"/>
        <end position="25"/>
    </location>
</feature>
<dbReference type="PANTHER" id="PTHR33048:SF42">
    <property type="entry name" value="INTEGRAL MEMBRANE PROTEIN"/>
    <property type="match status" value="1"/>
</dbReference>
<proteinExistence type="inferred from homology"/>
<keyword evidence="3 7" id="KW-1133">Transmembrane helix</keyword>
<evidence type="ECO:0000313" key="10">
    <source>
        <dbReference type="Proteomes" id="UP001301769"/>
    </source>
</evidence>
<feature type="region of interest" description="Disordered" evidence="6">
    <location>
        <begin position="223"/>
        <end position="306"/>
    </location>
</feature>
<name>A0AAN6YD49_9PEZI</name>
<dbReference type="InterPro" id="IPR052337">
    <property type="entry name" value="SAT4-like"/>
</dbReference>
<evidence type="ECO:0000256" key="6">
    <source>
        <dbReference type="SAM" id="MobiDB-lite"/>
    </source>
</evidence>
<comment type="subcellular location">
    <subcellularLocation>
        <location evidence="1">Membrane</location>
        <topology evidence="1">Multi-pass membrane protein</topology>
    </subcellularLocation>
</comment>
<feature type="transmembrane region" description="Helical" evidence="7">
    <location>
        <begin position="45"/>
        <end position="68"/>
    </location>
</feature>
<keyword evidence="10" id="KW-1185">Reference proteome</keyword>
<evidence type="ECO:0000313" key="9">
    <source>
        <dbReference type="EMBL" id="KAK4214412.1"/>
    </source>
</evidence>
<keyword evidence="4 7" id="KW-0472">Membrane</keyword>
<comment type="similarity">
    <text evidence="5">Belongs to the SAT4 family.</text>
</comment>
<dbReference type="InterPro" id="IPR049326">
    <property type="entry name" value="Rhodopsin_dom_fungi"/>
</dbReference>
<evidence type="ECO:0000256" key="3">
    <source>
        <dbReference type="ARBA" id="ARBA00022989"/>
    </source>
</evidence>
<organism evidence="9 10">
    <name type="scientific">Rhypophila decipiens</name>
    <dbReference type="NCBI Taxonomy" id="261697"/>
    <lineage>
        <taxon>Eukaryota</taxon>
        <taxon>Fungi</taxon>
        <taxon>Dikarya</taxon>
        <taxon>Ascomycota</taxon>
        <taxon>Pezizomycotina</taxon>
        <taxon>Sordariomycetes</taxon>
        <taxon>Sordariomycetidae</taxon>
        <taxon>Sordariales</taxon>
        <taxon>Naviculisporaceae</taxon>
        <taxon>Rhypophila</taxon>
    </lineage>
</organism>
<feature type="compositionally biased region" description="Polar residues" evidence="6">
    <location>
        <begin position="296"/>
        <end position="306"/>
    </location>
</feature>
<accession>A0AAN6YD49</accession>
<evidence type="ECO:0000256" key="1">
    <source>
        <dbReference type="ARBA" id="ARBA00004141"/>
    </source>
</evidence>
<evidence type="ECO:0000256" key="2">
    <source>
        <dbReference type="ARBA" id="ARBA00022692"/>
    </source>
</evidence>
<dbReference type="Pfam" id="PF20684">
    <property type="entry name" value="Fung_rhodopsin"/>
    <property type="match status" value="1"/>
</dbReference>
<evidence type="ECO:0000256" key="4">
    <source>
        <dbReference type="ARBA" id="ARBA00023136"/>
    </source>
</evidence>
<feature type="transmembrane region" description="Helical" evidence="7">
    <location>
        <begin position="88"/>
        <end position="111"/>
    </location>
</feature>
<reference evidence="9" key="2">
    <citation type="submission" date="2023-05" db="EMBL/GenBank/DDBJ databases">
        <authorList>
            <consortium name="Lawrence Berkeley National Laboratory"/>
            <person name="Steindorff A."/>
            <person name="Hensen N."/>
            <person name="Bonometti L."/>
            <person name="Westerberg I."/>
            <person name="Brannstrom I.O."/>
            <person name="Guillou S."/>
            <person name="Cros-Aarteil S."/>
            <person name="Calhoun S."/>
            <person name="Haridas S."/>
            <person name="Kuo A."/>
            <person name="Mondo S."/>
            <person name="Pangilinan J."/>
            <person name="Riley R."/>
            <person name="Labutti K."/>
            <person name="Andreopoulos B."/>
            <person name="Lipzen A."/>
            <person name="Chen C."/>
            <person name="Yanf M."/>
            <person name="Daum C."/>
            <person name="Ng V."/>
            <person name="Clum A."/>
            <person name="Ohm R."/>
            <person name="Martin F."/>
            <person name="Silar P."/>
            <person name="Natvig D."/>
            <person name="Lalanne C."/>
            <person name="Gautier V."/>
            <person name="Ament-Velasquez S.L."/>
            <person name="Kruys A."/>
            <person name="Hutchinson M.I."/>
            <person name="Powell A.J."/>
            <person name="Barry K."/>
            <person name="Miller A.N."/>
            <person name="Grigoriev I.V."/>
            <person name="Debuchy R."/>
            <person name="Gladieux P."/>
            <person name="Thoren M.H."/>
            <person name="Johannesson H."/>
        </authorList>
    </citation>
    <scope>NUCLEOTIDE SEQUENCE</scope>
    <source>
        <strain evidence="9">PSN293</strain>
    </source>
</reference>